<protein>
    <submittedName>
        <fullName evidence="2">Metallopeptidase</fullName>
    </submittedName>
</protein>
<name>A0ABQ2NHE0_9FLAO</name>
<organism evidence="2 3">
    <name type="scientific">Cloacibacterium rupense</name>
    <dbReference type="NCBI Taxonomy" id="517423"/>
    <lineage>
        <taxon>Bacteria</taxon>
        <taxon>Pseudomonadati</taxon>
        <taxon>Bacteroidota</taxon>
        <taxon>Flavobacteriia</taxon>
        <taxon>Flavobacteriales</taxon>
        <taxon>Weeksellaceae</taxon>
    </lineage>
</organism>
<sequence>MEIFYFRKAILINDIMPAHILEKFLPENALPFLKEWFGHYNCHLKITRNRNSKLGDYRKMPDNSHQITVNGTLEPQLFFFVLTHELAHLLAFEKYGRRISPHGQEWKQTFREMLLESLEVYQEDLKLIIKKFSKSPKANFMASPELVKYFHKEEEGFYYIENLEIGEKFIFREETYIIKEKIKKRYLCKNLSSGKQYLFKSVSKVEKL</sequence>
<evidence type="ECO:0000259" key="1">
    <source>
        <dbReference type="Pfam" id="PF10263"/>
    </source>
</evidence>
<reference evidence="3" key="1">
    <citation type="journal article" date="2019" name="Int. J. Syst. Evol. Microbiol.">
        <title>The Global Catalogue of Microorganisms (GCM) 10K type strain sequencing project: providing services to taxonomists for standard genome sequencing and annotation.</title>
        <authorList>
            <consortium name="The Broad Institute Genomics Platform"/>
            <consortium name="The Broad Institute Genome Sequencing Center for Infectious Disease"/>
            <person name="Wu L."/>
            <person name="Ma J."/>
        </authorList>
    </citation>
    <scope>NUCLEOTIDE SEQUENCE [LARGE SCALE GENOMIC DNA]</scope>
    <source>
        <strain evidence="3">CGMCC 1.7656</strain>
    </source>
</reference>
<proteinExistence type="predicted"/>
<dbReference type="InterPro" id="IPR006640">
    <property type="entry name" value="SprT-like_domain"/>
</dbReference>
<accession>A0ABQ2NHE0</accession>
<dbReference type="Proteomes" id="UP000620064">
    <property type="component" value="Unassembled WGS sequence"/>
</dbReference>
<evidence type="ECO:0000313" key="3">
    <source>
        <dbReference type="Proteomes" id="UP000620064"/>
    </source>
</evidence>
<evidence type="ECO:0000313" key="2">
    <source>
        <dbReference type="EMBL" id="GGP03411.1"/>
    </source>
</evidence>
<feature type="domain" description="SprT-like" evidence="1">
    <location>
        <begin position="80"/>
        <end position="113"/>
    </location>
</feature>
<keyword evidence="3" id="KW-1185">Reference proteome</keyword>
<dbReference type="EMBL" id="BMLV01000002">
    <property type="protein sequence ID" value="GGP03411.1"/>
    <property type="molecule type" value="Genomic_DNA"/>
</dbReference>
<comment type="caution">
    <text evidence="2">The sequence shown here is derived from an EMBL/GenBank/DDBJ whole genome shotgun (WGS) entry which is preliminary data.</text>
</comment>
<dbReference type="Pfam" id="PF10263">
    <property type="entry name" value="SprT-like"/>
    <property type="match status" value="1"/>
</dbReference>
<gene>
    <name evidence="2" type="ORF">GCM10010992_11700</name>
</gene>